<dbReference type="EMBL" id="JADILX010000059">
    <property type="protein sequence ID" value="MBO8485447.1"/>
    <property type="molecule type" value="Genomic_DNA"/>
</dbReference>
<evidence type="ECO:0000256" key="1">
    <source>
        <dbReference type="ARBA" id="ARBA00006285"/>
    </source>
</evidence>
<evidence type="ECO:0000256" key="4">
    <source>
        <dbReference type="ARBA" id="ARBA00022801"/>
    </source>
</evidence>
<dbReference type="AlphaFoldDB" id="A0A9D9NRK2"/>
<evidence type="ECO:0000313" key="7">
    <source>
        <dbReference type="EMBL" id="MBO8485447.1"/>
    </source>
</evidence>
<proteinExistence type="inferred from homology"/>
<dbReference type="InterPro" id="IPR015883">
    <property type="entry name" value="Glyco_hydro_20_cat"/>
</dbReference>
<dbReference type="Proteomes" id="UP000823750">
    <property type="component" value="Unassembled WGS sequence"/>
</dbReference>
<sequence length="485" mass="54877">VTLEKCLSFDPYDGLDENSRRHILGIQANLWTEYIDSFDKVQHMLLPRLSAMSEVAWSEKKDSYDAFLARVRHAMVPVWQYYGLVYAPYAFEKANFDEQAIRPYNLPEALLTASGRKVRNAGQWEKDRREEILSMFTRQMYGTLPGNDCVMTSECLEESCGALGGKAIRRQVELTFSRDGVSRKALLLIYLPNNAGGPVPCFLGFNFQGNQTVSMDPDVISSQYSDWPRGNKSSRWDIGAIINSGYGLVTCHYYDFFYDREDGDFEGKYPLSMLALWGKESSADFASDEGRAISAWAWGYSRVLDWIISSEPRIDPAKVAVMGHSRLGKAALWAGANDLRFALVISNCSGCCGAALSKRRIGEDLHRILRFRHWFCKDFDRYIDNEEALPFDQHQLLALVAPRPLYVASAEGDIWADPKGEFLSVARASEVWALYGYKPLQASVLPSAGVPLYSGKTGYHVREGRHDVTCFDWKCFISFADRFLK</sequence>
<dbReference type="Gene3D" id="3.20.20.80">
    <property type="entry name" value="Glycosidases"/>
    <property type="match status" value="1"/>
</dbReference>
<dbReference type="GO" id="GO:0005975">
    <property type="term" value="P:carbohydrate metabolic process"/>
    <property type="evidence" value="ECO:0007669"/>
    <property type="project" value="InterPro"/>
</dbReference>
<dbReference type="Gene3D" id="3.40.50.1820">
    <property type="entry name" value="alpha/beta hydrolase"/>
    <property type="match status" value="1"/>
</dbReference>
<keyword evidence="3" id="KW-0732">Signal</keyword>
<name>A0A9D9NRK2_9BACT</name>
<evidence type="ECO:0000313" key="8">
    <source>
        <dbReference type="Proteomes" id="UP000823750"/>
    </source>
</evidence>
<dbReference type="SUPFAM" id="SSF53474">
    <property type="entry name" value="alpha/beta-Hydrolases"/>
    <property type="match status" value="1"/>
</dbReference>
<feature type="non-terminal residue" evidence="7">
    <location>
        <position position="1"/>
    </location>
</feature>
<evidence type="ECO:0000259" key="6">
    <source>
        <dbReference type="Pfam" id="PF22244"/>
    </source>
</evidence>
<keyword evidence="4" id="KW-0378">Hydrolase</keyword>
<reference evidence="7" key="2">
    <citation type="journal article" date="2021" name="PeerJ">
        <title>Extensive microbial diversity within the chicken gut microbiome revealed by metagenomics and culture.</title>
        <authorList>
            <person name="Gilroy R."/>
            <person name="Ravi A."/>
            <person name="Getino M."/>
            <person name="Pursley I."/>
            <person name="Horton D.L."/>
            <person name="Alikhan N.F."/>
            <person name="Baker D."/>
            <person name="Gharbi K."/>
            <person name="Hall N."/>
            <person name="Watson M."/>
            <person name="Adriaenssens E.M."/>
            <person name="Foster-Nyarko E."/>
            <person name="Jarju S."/>
            <person name="Secka A."/>
            <person name="Antonio M."/>
            <person name="Oren A."/>
            <person name="Chaudhuri R.R."/>
            <person name="La Ragione R."/>
            <person name="Hildebrand F."/>
            <person name="Pallen M.J."/>
        </authorList>
    </citation>
    <scope>NUCLEOTIDE SEQUENCE</scope>
    <source>
        <strain evidence="7">B2-16538</strain>
    </source>
</reference>
<reference evidence="7" key="1">
    <citation type="submission" date="2020-10" db="EMBL/GenBank/DDBJ databases">
        <authorList>
            <person name="Gilroy R."/>
        </authorList>
    </citation>
    <scope>NUCLEOTIDE SEQUENCE</scope>
    <source>
        <strain evidence="7">B2-16538</strain>
    </source>
</reference>
<gene>
    <name evidence="7" type="ORF">IAB78_03380</name>
</gene>
<accession>A0A9D9NRK2</accession>
<dbReference type="GO" id="GO:0004563">
    <property type="term" value="F:beta-N-acetylhexosaminidase activity"/>
    <property type="evidence" value="ECO:0007669"/>
    <property type="project" value="UniProtKB-ARBA"/>
</dbReference>
<dbReference type="Pfam" id="PF22244">
    <property type="entry name" value="GCE_fung"/>
    <property type="match status" value="1"/>
</dbReference>
<evidence type="ECO:0000259" key="5">
    <source>
        <dbReference type="Pfam" id="PF00728"/>
    </source>
</evidence>
<dbReference type="SUPFAM" id="SSF51445">
    <property type="entry name" value="(Trans)glycosidases"/>
    <property type="match status" value="1"/>
</dbReference>
<dbReference type="InterPro" id="IPR029058">
    <property type="entry name" value="AB_hydrolase_fold"/>
</dbReference>
<keyword evidence="2" id="KW-0719">Serine esterase</keyword>
<feature type="domain" description="4-O-methyl-glucuronoyl methylesterase-like" evidence="6">
    <location>
        <begin position="292"/>
        <end position="436"/>
    </location>
</feature>
<dbReference type="InterPro" id="IPR017853">
    <property type="entry name" value="GH"/>
</dbReference>
<comment type="similarity">
    <text evidence="1">Belongs to the glycosyl hydrolase 20 family.</text>
</comment>
<feature type="domain" description="Glycoside hydrolase family 20 catalytic" evidence="5">
    <location>
        <begin position="4"/>
        <end position="59"/>
    </location>
</feature>
<dbReference type="InterPro" id="IPR054579">
    <property type="entry name" value="GCE-like_dom"/>
</dbReference>
<protein>
    <submittedName>
        <fullName evidence="7">Family 20 glycosylhydrolase</fullName>
    </submittedName>
</protein>
<dbReference type="GO" id="GO:0052689">
    <property type="term" value="F:carboxylic ester hydrolase activity"/>
    <property type="evidence" value="ECO:0007669"/>
    <property type="project" value="UniProtKB-KW"/>
</dbReference>
<comment type="caution">
    <text evidence="7">The sequence shown here is derived from an EMBL/GenBank/DDBJ whole genome shotgun (WGS) entry which is preliminary data.</text>
</comment>
<evidence type="ECO:0000256" key="2">
    <source>
        <dbReference type="ARBA" id="ARBA00022487"/>
    </source>
</evidence>
<organism evidence="7 8">
    <name type="scientific">Candidatus Cryptobacteroides excrementavium</name>
    <dbReference type="NCBI Taxonomy" id="2840759"/>
    <lineage>
        <taxon>Bacteria</taxon>
        <taxon>Pseudomonadati</taxon>
        <taxon>Bacteroidota</taxon>
        <taxon>Bacteroidia</taxon>
        <taxon>Bacteroidales</taxon>
        <taxon>Candidatus Cryptobacteroides</taxon>
    </lineage>
</organism>
<dbReference type="Pfam" id="PF00728">
    <property type="entry name" value="Glyco_hydro_20"/>
    <property type="match status" value="1"/>
</dbReference>
<evidence type="ECO:0000256" key="3">
    <source>
        <dbReference type="ARBA" id="ARBA00022729"/>
    </source>
</evidence>